<dbReference type="InterPro" id="IPR013762">
    <property type="entry name" value="Integrase-like_cat_sf"/>
</dbReference>
<dbReference type="PANTHER" id="PTHR30349">
    <property type="entry name" value="PHAGE INTEGRASE-RELATED"/>
    <property type="match status" value="1"/>
</dbReference>
<dbReference type="Pfam" id="PF00589">
    <property type="entry name" value="Phage_integrase"/>
    <property type="match status" value="1"/>
</dbReference>
<dbReference type="EMBL" id="CP001699">
    <property type="protein sequence ID" value="ACU61289.1"/>
    <property type="molecule type" value="Genomic_DNA"/>
</dbReference>
<feature type="domain" description="Tyr recombinase" evidence="2">
    <location>
        <begin position="160"/>
        <end position="344"/>
    </location>
</feature>
<proteinExistence type="predicted"/>
<dbReference type="InterPro" id="IPR011010">
    <property type="entry name" value="DNA_brk_join_enz"/>
</dbReference>
<dbReference type="PROSITE" id="PS51898">
    <property type="entry name" value="TYR_RECOMBINASE"/>
    <property type="match status" value="1"/>
</dbReference>
<dbReference type="Proteomes" id="UP000002215">
    <property type="component" value="Chromosome"/>
</dbReference>
<sequence length="354" mass="40296">MLIKNKIESVVAKYVAQCKILEKPILRSELSEHLDYALNKKVRSTYDLWADWDQFVSDIRSGVILKKDGTRYREASAKHYENSKTILKRYEVTTGKVISYSLNMNGVKHFIGWMVTLGQSKNSIACVIKDLKAFFVRTHGIKHNNKIALDKDFSYSGEESDTIALSDSEILSLYSLELTGSLEKARDVFVFGCWVALRVGDLSRINDYHRRGNLIEVLTTKTSEKVIIPLHWMARKILDKYGDGNLPVYTTAEGLSYHLNDLCKMAGINSKHLITITKGGNRIAEYYEKWQLVSPHTARRSFATNMYKAGFPVKSIMKITGHRTEAAFFRYIRIDKEQNAEELAASPYFNGPAA</sequence>
<organism evidence="3 4">
    <name type="scientific">Chitinophaga pinensis (strain ATCC 43595 / DSM 2588 / LMG 13176 / NBRC 15968 / NCIMB 11800 / UQM 2034)</name>
    <dbReference type="NCBI Taxonomy" id="485918"/>
    <lineage>
        <taxon>Bacteria</taxon>
        <taxon>Pseudomonadati</taxon>
        <taxon>Bacteroidota</taxon>
        <taxon>Chitinophagia</taxon>
        <taxon>Chitinophagales</taxon>
        <taxon>Chitinophagaceae</taxon>
        <taxon>Chitinophaga</taxon>
    </lineage>
</organism>
<dbReference type="SUPFAM" id="SSF56349">
    <property type="entry name" value="DNA breaking-rejoining enzymes"/>
    <property type="match status" value="1"/>
</dbReference>
<evidence type="ECO:0000256" key="1">
    <source>
        <dbReference type="ARBA" id="ARBA00023172"/>
    </source>
</evidence>
<evidence type="ECO:0000313" key="3">
    <source>
        <dbReference type="EMBL" id="ACU61289.1"/>
    </source>
</evidence>
<evidence type="ECO:0000259" key="2">
    <source>
        <dbReference type="PROSITE" id="PS51898"/>
    </source>
</evidence>
<dbReference type="PANTHER" id="PTHR30349:SF64">
    <property type="entry name" value="PROPHAGE INTEGRASE INTD-RELATED"/>
    <property type="match status" value="1"/>
</dbReference>
<dbReference type="InterPro" id="IPR002104">
    <property type="entry name" value="Integrase_catalytic"/>
</dbReference>
<dbReference type="GO" id="GO:0003677">
    <property type="term" value="F:DNA binding"/>
    <property type="evidence" value="ECO:0007669"/>
    <property type="project" value="InterPro"/>
</dbReference>
<reference evidence="4" key="1">
    <citation type="submission" date="2009-08" db="EMBL/GenBank/DDBJ databases">
        <title>The complete genome of Chitinophaga pinensis DSM 2588.</title>
        <authorList>
            <consortium name="US DOE Joint Genome Institute (JGI-PGF)"/>
            <person name="Lucas S."/>
            <person name="Copeland A."/>
            <person name="Lapidus A."/>
            <person name="Glavina del Rio T."/>
            <person name="Dalin E."/>
            <person name="Tice H."/>
            <person name="Bruce D."/>
            <person name="Goodwin L."/>
            <person name="Pitluck S."/>
            <person name="Kyrpides N."/>
            <person name="Mavromatis K."/>
            <person name="Ivanova N."/>
            <person name="Mikhailova N."/>
            <person name="Sims D."/>
            <person name="Meinche L."/>
            <person name="Brettin T."/>
            <person name="Detter J.C."/>
            <person name="Han C."/>
            <person name="Larimer F."/>
            <person name="Land M."/>
            <person name="Hauser L."/>
            <person name="Markowitz V."/>
            <person name="Cheng J.-F."/>
            <person name="Hugenholtz P."/>
            <person name="Woyke T."/>
            <person name="Wu D."/>
            <person name="Spring S."/>
            <person name="Klenk H.-P."/>
            <person name="Eisen J.A."/>
        </authorList>
    </citation>
    <scope>NUCLEOTIDE SEQUENCE [LARGE SCALE GENOMIC DNA]</scope>
    <source>
        <strain evidence="4">ATCC 43595 / DSM 2588 / LMG 13176 / NBRC 15968 / NCIMB 11800 / UQM 2034</strain>
    </source>
</reference>
<dbReference type="GO" id="GO:0015074">
    <property type="term" value="P:DNA integration"/>
    <property type="evidence" value="ECO:0007669"/>
    <property type="project" value="InterPro"/>
</dbReference>
<reference evidence="3 4" key="2">
    <citation type="journal article" date="2010" name="Stand. Genomic Sci.">
        <title>Complete genome sequence of Chitinophaga pinensis type strain (UQM 2034).</title>
        <authorList>
            <person name="Glavina Del Rio T."/>
            <person name="Abt B."/>
            <person name="Spring S."/>
            <person name="Lapidus A."/>
            <person name="Nolan M."/>
            <person name="Tice H."/>
            <person name="Copeland A."/>
            <person name="Cheng J.F."/>
            <person name="Chen F."/>
            <person name="Bruce D."/>
            <person name="Goodwin L."/>
            <person name="Pitluck S."/>
            <person name="Ivanova N."/>
            <person name="Mavromatis K."/>
            <person name="Mikhailova N."/>
            <person name="Pati A."/>
            <person name="Chen A."/>
            <person name="Palaniappan K."/>
            <person name="Land M."/>
            <person name="Hauser L."/>
            <person name="Chang Y.J."/>
            <person name="Jeffries C.D."/>
            <person name="Chain P."/>
            <person name="Saunders E."/>
            <person name="Detter J.C."/>
            <person name="Brettin T."/>
            <person name="Rohde M."/>
            <person name="Goker M."/>
            <person name="Bristow J."/>
            <person name="Eisen J.A."/>
            <person name="Markowitz V."/>
            <person name="Hugenholtz P."/>
            <person name="Kyrpides N.C."/>
            <person name="Klenk H.P."/>
            <person name="Lucas S."/>
        </authorList>
    </citation>
    <scope>NUCLEOTIDE SEQUENCE [LARGE SCALE GENOMIC DNA]</scope>
    <source>
        <strain evidence="4">ATCC 43595 / DSM 2588 / LMG 13176 / NBRC 15968 / NCIMB 11800 / UQM 2034</strain>
    </source>
</reference>
<dbReference type="KEGG" id="cpi:Cpin_3827"/>
<dbReference type="GO" id="GO:0006310">
    <property type="term" value="P:DNA recombination"/>
    <property type="evidence" value="ECO:0007669"/>
    <property type="project" value="UniProtKB-KW"/>
</dbReference>
<gene>
    <name evidence="3" type="ordered locus">Cpin_3827</name>
</gene>
<name>A0A979G5N0_CHIPD</name>
<accession>A0A979G5N0</accession>
<dbReference type="InterPro" id="IPR050090">
    <property type="entry name" value="Tyrosine_recombinase_XerCD"/>
</dbReference>
<evidence type="ECO:0000313" key="4">
    <source>
        <dbReference type="Proteomes" id="UP000002215"/>
    </source>
</evidence>
<dbReference type="AlphaFoldDB" id="A0A979G5N0"/>
<protein>
    <submittedName>
        <fullName evidence="3">Integrase family protein</fullName>
    </submittedName>
</protein>
<dbReference type="Gene3D" id="1.10.443.10">
    <property type="entry name" value="Intergrase catalytic core"/>
    <property type="match status" value="1"/>
</dbReference>
<keyword evidence="1" id="KW-0233">DNA recombination</keyword>